<dbReference type="SUPFAM" id="SSF53850">
    <property type="entry name" value="Periplasmic binding protein-like II"/>
    <property type="match status" value="1"/>
</dbReference>
<dbReference type="InterPro" id="IPR036390">
    <property type="entry name" value="WH_DNA-bd_sf"/>
</dbReference>
<protein>
    <submittedName>
        <fullName evidence="6">LysR family transcriptional regulator</fullName>
    </submittedName>
</protein>
<evidence type="ECO:0000313" key="6">
    <source>
        <dbReference type="EMBL" id="MDF3839268.1"/>
    </source>
</evidence>
<dbReference type="CDD" id="cd08414">
    <property type="entry name" value="PBP2_LTTR_aromatics_like"/>
    <property type="match status" value="1"/>
</dbReference>
<evidence type="ECO:0000259" key="5">
    <source>
        <dbReference type="PROSITE" id="PS50931"/>
    </source>
</evidence>
<comment type="caution">
    <text evidence="6">The sequence shown here is derived from an EMBL/GenBank/DDBJ whole genome shotgun (WGS) entry which is preliminary data.</text>
</comment>
<dbReference type="PANTHER" id="PTHR30346">
    <property type="entry name" value="TRANSCRIPTIONAL DUAL REGULATOR HCAR-RELATED"/>
    <property type="match status" value="1"/>
</dbReference>
<dbReference type="SUPFAM" id="SSF46785">
    <property type="entry name" value="Winged helix' DNA-binding domain"/>
    <property type="match status" value="1"/>
</dbReference>
<dbReference type="RefSeq" id="WP_276269020.1">
    <property type="nucleotide sequence ID" value="NZ_JARJLM010000665.1"/>
</dbReference>
<accession>A0ABT6B383</accession>
<dbReference type="PRINTS" id="PR00039">
    <property type="entry name" value="HTHLYSR"/>
</dbReference>
<feature type="domain" description="HTH lysR-type" evidence="5">
    <location>
        <begin position="1"/>
        <end position="58"/>
    </location>
</feature>
<keyword evidence="2" id="KW-0805">Transcription regulation</keyword>
<dbReference type="PANTHER" id="PTHR30346:SF17">
    <property type="entry name" value="LYSR FAMILY TRANSCRIPTIONAL REGULATOR"/>
    <property type="match status" value="1"/>
</dbReference>
<organism evidence="6 7">
    <name type="scientific">Cupriavidus basilensis</name>
    <dbReference type="NCBI Taxonomy" id="68895"/>
    <lineage>
        <taxon>Bacteria</taxon>
        <taxon>Pseudomonadati</taxon>
        <taxon>Pseudomonadota</taxon>
        <taxon>Betaproteobacteria</taxon>
        <taxon>Burkholderiales</taxon>
        <taxon>Burkholderiaceae</taxon>
        <taxon>Cupriavidus</taxon>
    </lineage>
</organism>
<dbReference type="Gene3D" id="3.40.190.10">
    <property type="entry name" value="Periplasmic binding protein-like II"/>
    <property type="match status" value="4"/>
</dbReference>
<dbReference type="InterPro" id="IPR036388">
    <property type="entry name" value="WH-like_DNA-bd_sf"/>
</dbReference>
<name>A0ABT6B383_9BURK</name>
<reference evidence="6 7" key="1">
    <citation type="submission" date="2023-03" db="EMBL/GenBank/DDBJ databases">
        <title>Draft assemblies of triclosan tolerant bacteria isolated from returned activated sludge.</title>
        <authorList>
            <person name="Van Hamelsveld S."/>
        </authorList>
    </citation>
    <scope>NUCLEOTIDE SEQUENCE [LARGE SCALE GENOMIC DNA]</scope>
    <source>
        <strain evidence="6 7">GW210010_S58</strain>
    </source>
</reference>
<evidence type="ECO:0000313" key="7">
    <source>
        <dbReference type="Proteomes" id="UP001216674"/>
    </source>
</evidence>
<dbReference type="InterPro" id="IPR000847">
    <property type="entry name" value="LysR_HTH_N"/>
</dbReference>
<comment type="similarity">
    <text evidence="1">Belongs to the LysR transcriptional regulatory family.</text>
</comment>
<dbReference type="Pfam" id="PF03466">
    <property type="entry name" value="LysR_substrate"/>
    <property type="match status" value="2"/>
</dbReference>
<dbReference type="InterPro" id="IPR005119">
    <property type="entry name" value="LysR_subst-bd"/>
</dbReference>
<evidence type="ECO:0000256" key="1">
    <source>
        <dbReference type="ARBA" id="ARBA00009437"/>
    </source>
</evidence>
<sequence>MDFRQLRYFVAVAEALSFSEAARRLHISQPPLSTQIKALEDELGSPLLDRSRHHVALTPAGALFLDKARAALGNLEQAREVVKQVAAGEAGEIRVAFTASVPMQDTFPRAVQQFRLGHPRAMLELVHMSTGQQLQGIERGEIDIGFLRPSPQFYPPASIAVREVLADRLMAVLPAAHGLAGLEHGDGGADDHAAASAAHAGAAPLDIGALSGQPFLLFPRGLGCGLFDHVTTLCNRAGFAPRIAQEAREATTIIGLVASGAGVSVLPEIYARTGIPGVAYRPLAGPDAASRILVAHRAGALSPIMRRFLAFF</sequence>
<proteinExistence type="inferred from homology"/>
<keyword evidence="7" id="KW-1185">Reference proteome</keyword>
<keyword evidence="4" id="KW-0804">Transcription</keyword>
<dbReference type="Gene3D" id="1.10.10.10">
    <property type="entry name" value="Winged helix-like DNA-binding domain superfamily/Winged helix DNA-binding domain"/>
    <property type="match status" value="1"/>
</dbReference>
<dbReference type="PROSITE" id="PS50931">
    <property type="entry name" value="HTH_LYSR"/>
    <property type="match status" value="1"/>
</dbReference>
<evidence type="ECO:0000256" key="3">
    <source>
        <dbReference type="ARBA" id="ARBA00023125"/>
    </source>
</evidence>
<dbReference type="Proteomes" id="UP001216674">
    <property type="component" value="Unassembled WGS sequence"/>
</dbReference>
<keyword evidence="3" id="KW-0238">DNA-binding</keyword>
<gene>
    <name evidence="6" type="ORF">P3W85_40980</name>
</gene>
<dbReference type="EMBL" id="JARJLM010000665">
    <property type="protein sequence ID" value="MDF3839268.1"/>
    <property type="molecule type" value="Genomic_DNA"/>
</dbReference>
<evidence type="ECO:0000256" key="4">
    <source>
        <dbReference type="ARBA" id="ARBA00023163"/>
    </source>
</evidence>
<dbReference type="Pfam" id="PF00126">
    <property type="entry name" value="HTH_1"/>
    <property type="match status" value="1"/>
</dbReference>
<evidence type="ECO:0000256" key="2">
    <source>
        <dbReference type="ARBA" id="ARBA00023015"/>
    </source>
</evidence>